<keyword evidence="5" id="KW-0503">Monooxygenase</keyword>
<feature type="domain" description="FAD-binding" evidence="6">
    <location>
        <begin position="225"/>
        <end position="285"/>
    </location>
</feature>
<evidence type="ECO:0000256" key="1">
    <source>
        <dbReference type="ARBA" id="ARBA00007992"/>
    </source>
</evidence>
<evidence type="ECO:0000313" key="8">
    <source>
        <dbReference type="Proteomes" id="UP000250140"/>
    </source>
</evidence>
<keyword evidence="4" id="KW-0560">Oxidoreductase</keyword>
<dbReference type="InterPro" id="IPR036188">
    <property type="entry name" value="FAD/NAD-bd_sf"/>
</dbReference>
<accession>A0A8E2FDM8</accession>
<comment type="similarity">
    <text evidence="1">Belongs to the paxM FAD-dependent monooxygenase family.</text>
</comment>
<dbReference type="GO" id="GO:0071949">
    <property type="term" value="F:FAD binding"/>
    <property type="evidence" value="ECO:0007669"/>
    <property type="project" value="InterPro"/>
</dbReference>
<dbReference type="InterPro" id="IPR002938">
    <property type="entry name" value="FAD-bd"/>
</dbReference>
<dbReference type="GO" id="GO:0004497">
    <property type="term" value="F:monooxygenase activity"/>
    <property type="evidence" value="ECO:0007669"/>
    <property type="project" value="UniProtKB-KW"/>
</dbReference>
<keyword evidence="8" id="KW-1185">Reference proteome</keyword>
<name>A0A8E2FDM8_9PEZI</name>
<dbReference type="Proteomes" id="UP000250140">
    <property type="component" value="Unassembled WGS sequence"/>
</dbReference>
<proteinExistence type="inferred from homology"/>
<dbReference type="PANTHER" id="PTHR13789:SF314">
    <property type="entry name" value="FAD-BINDING DOMAIN-CONTAINING PROTEIN"/>
    <property type="match status" value="1"/>
</dbReference>
<dbReference type="Pfam" id="PF01494">
    <property type="entry name" value="FAD_binding_3"/>
    <property type="match status" value="1"/>
</dbReference>
<keyword evidence="3" id="KW-0274">FAD</keyword>
<dbReference type="EMBL" id="KV748463">
    <property type="protein sequence ID" value="OCL15292.1"/>
    <property type="molecule type" value="Genomic_DNA"/>
</dbReference>
<dbReference type="InterPro" id="IPR050493">
    <property type="entry name" value="FAD-dep_Monooxygenase_BioMet"/>
</dbReference>
<dbReference type="AlphaFoldDB" id="A0A8E2FDM8"/>
<dbReference type="SUPFAM" id="SSF51905">
    <property type="entry name" value="FAD/NAD(P)-binding domain"/>
    <property type="match status" value="1"/>
</dbReference>
<evidence type="ECO:0000256" key="2">
    <source>
        <dbReference type="ARBA" id="ARBA00022630"/>
    </source>
</evidence>
<reference evidence="7 8" key="1">
    <citation type="journal article" date="2016" name="Nat. Commun.">
        <title>Ectomycorrhizal ecology is imprinted in the genome of the dominant symbiotic fungus Cenococcum geophilum.</title>
        <authorList>
            <consortium name="DOE Joint Genome Institute"/>
            <person name="Peter M."/>
            <person name="Kohler A."/>
            <person name="Ohm R.A."/>
            <person name="Kuo A."/>
            <person name="Krutzmann J."/>
            <person name="Morin E."/>
            <person name="Arend M."/>
            <person name="Barry K.W."/>
            <person name="Binder M."/>
            <person name="Choi C."/>
            <person name="Clum A."/>
            <person name="Copeland A."/>
            <person name="Grisel N."/>
            <person name="Haridas S."/>
            <person name="Kipfer T."/>
            <person name="LaButti K."/>
            <person name="Lindquist E."/>
            <person name="Lipzen A."/>
            <person name="Maire R."/>
            <person name="Meier B."/>
            <person name="Mihaltcheva S."/>
            <person name="Molinier V."/>
            <person name="Murat C."/>
            <person name="Poggeler S."/>
            <person name="Quandt C.A."/>
            <person name="Sperisen C."/>
            <person name="Tritt A."/>
            <person name="Tisserant E."/>
            <person name="Crous P.W."/>
            <person name="Henrissat B."/>
            <person name="Nehls U."/>
            <person name="Egli S."/>
            <person name="Spatafora J.W."/>
            <person name="Grigoriev I.V."/>
            <person name="Martin F.M."/>
        </authorList>
    </citation>
    <scope>NUCLEOTIDE SEQUENCE [LARGE SCALE GENOMIC DNA]</scope>
    <source>
        <strain evidence="7 8">CBS 207.34</strain>
    </source>
</reference>
<dbReference type="Gene3D" id="3.50.50.60">
    <property type="entry name" value="FAD/NAD(P)-binding domain"/>
    <property type="match status" value="1"/>
</dbReference>
<evidence type="ECO:0000259" key="6">
    <source>
        <dbReference type="Pfam" id="PF01494"/>
    </source>
</evidence>
<protein>
    <submittedName>
        <fullName evidence="7">FAD/NAD(P)-binding domain-containing protein</fullName>
    </submittedName>
</protein>
<dbReference type="PRINTS" id="PR00420">
    <property type="entry name" value="RNGMNOXGNASE"/>
</dbReference>
<keyword evidence="2" id="KW-0285">Flavoprotein</keyword>
<evidence type="ECO:0000313" key="7">
    <source>
        <dbReference type="EMBL" id="OCL15292.1"/>
    </source>
</evidence>
<dbReference type="PANTHER" id="PTHR13789">
    <property type="entry name" value="MONOOXYGENASE"/>
    <property type="match status" value="1"/>
</dbReference>
<evidence type="ECO:0000256" key="5">
    <source>
        <dbReference type="ARBA" id="ARBA00023033"/>
    </source>
</evidence>
<sequence>MLKEVGALISLQPNASRIVSNWNIDSYLKKARPIVDKAFQIFNSEGALQNTIDLSKRGFSAEMVCYHRQDLRSCLVDAVKSKDLPGSPPIIRTSSVVIACNCEDGTVTLADGDVLKGDLVVGADGIHSVLRKEVLGFFADAKPTGVSAYRMLIDTKQIENIPSLKDTFSPRDHATTMIFGYDRRIIMGPGRGGDLYGVFALLKDIFRQAPSLALSQLRDIDSLPTWVKGRTIIIGDASHVMLPAQGQGASQSVEDAEALQAFFADIAVSPSADQRASLIQAYSRQQAKPATDGISDRVHLNPAEFLEYNCGYQGALEWWKKNCGGG</sequence>
<organism evidence="7 8">
    <name type="scientific">Glonium stellatum</name>
    <dbReference type="NCBI Taxonomy" id="574774"/>
    <lineage>
        <taxon>Eukaryota</taxon>
        <taxon>Fungi</taxon>
        <taxon>Dikarya</taxon>
        <taxon>Ascomycota</taxon>
        <taxon>Pezizomycotina</taxon>
        <taxon>Dothideomycetes</taxon>
        <taxon>Pleosporomycetidae</taxon>
        <taxon>Gloniales</taxon>
        <taxon>Gloniaceae</taxon>
        <taxon>Glonium</taxon>
    </lineage>
</organism>
<evidence type="ECO:0000256" key="4">
    <source>
        <dbReference type="ARBA" id="ARBA00023002"/>
    </source>
</evidence>
<dbReference type="OrthoDB" id="9993796at2759"/>
<evidence type="ECO:0000256" key="3">
    <source>
        <dbReference type="ARBA" id="ARBA00022827"/>
    </source>
</evidence>
<gene>
    <name evidence="7" type="ORF">AOQ84DRAFT_409208</name>
</gene>